<keyword evidence="2" id="KW-1185">Reference proteome</keyword>
<dbReference type="OrthoDB" id="2516949at2759"/>
<comment type="caution">
    <text evidence="1">The sequence shown here is derived from an EMBL/GenBank/DDBJ whole genome shotgun (WGS) entry which is preliminary data.</text>
</comment>
<protein>
    <submittedName>
        <fullName evidence="1">Uncharacterized protein</fullName>
    </submittedName>
</protein>
<sequence>MHLKNIPLEIGFKSNGEDPRAYTLDCDGEQAILWIHVDDGALPASSIELINQILDQLNKHLKAKWDERIKVLVGISIDETDEGFKFLQHELIEKAINLTPIDIVAK</sequence>
<reference evidence="1" key="1">
    <citation type="submission" date="2021-03" db="EMBL/GenBank/DDBJ databases">
        <title>Draft genome sequence of rust myrtle Austropuccinia psidii MF-1, a brazilian biotype.</title>
        <authorList>
            <person name="Quecine M.C."/>
            <person name="Pachon D.M.R."/>
            <person name="Bonatelli M.L."/>
            <person name="Correr F.H."/>
            <person name="Franceschini L.M."/>
            <person name="Leite T.F."/>
            <person name="Margarido G.R.A."/>
            <person name="Almeida C.A."/>
            <person name="Ferrarezi J.A."/>
            <person name="Labate C.A."/>
        </authorList>
    </citation>
    <scope>NUCLEOTIDE SEQUENCE</scope>
    <source>
        <strain evidence="1">MF-1</strain>
    </source>
</reference>
<dbReference type="AlphaFoldDB" id="A0A9Q3PU34"/>
<evidence type="ECO:0000313" key="2">
    <source>
        <dbReference type="Proteomes" id="UP000765509"/>
    </source>
</evidence>
<evidence type="ECO:0000313" key="1">
    <source>
        <dbReference type="EMBL" id="MBW0572437.1"/>
    </source>
</evidence>
<dbReference type="Proteomes" id="UP000765509">
    <property type="component" value="Unassembled WGS sequence"/>
</dbReference>
<accession>A0A9Q3PU34</accession>
<proteinExistence type="predicted"/>
<organism evidence="1 2">
    <name type="scientific">Austropuccinia psidii MF-1</name>
    <dbReference type="NCBI Taxonomy" id="1389203"/>
    <lineage>
        <taxon>Eukaryota</taxon>
        <taxon>Fungi</taxon>
        <taxon>Dikarya</taxon>
        <taxon>Basidiomycota</taxon>
        <taxon>Pucciniomycotina</taxon>
        <taxon>Pucciniomycetes</taxon>
        <taxon>Pucciniales</taxon>
        <taxon>Sphaerophragmiaceae</taxon>
        <taxon>Austropuccinia</taxon>
    </lineage>
</organism>
<gene>
    <name evidence="1" type="ORF">O181_112152</name>
</gene>
<dbReference type="EMBL" id="AVOT02090089">
    <property type="protein sequence ID" value="MBW0572437.1"/>
    <property type="molecule type" value="Genomic_DNA"/>
</dbReference>
<name>A0A9Q3PU34_9BASI</name>